<feature type="transmembrane region" description="Helical" evidence="16">
    <location>
        <begin position="116"/>
        <end position="134"/>
    </location>
</feature>
<dbReference type="Pfam" id="PF00662">
    <property type="entry name" value="Proton_antipo_N"/>
    <property type="match status" value="1"/>
</dbReference>
<evidence type="ECO:0000259" key="17">
    <source>
        <dbReference type="Pfam" id="PF00361"/>
    </source>
</evidence>
<dbReference type="InterPro" id="IPR001750">
    <property type="entry name" value="ND/Mrp_TM"/>
</dbReference>
<feature type="transmembrane region" description="Helical" evidence="16">
    <location>
        <begin position="272"/>
        <end position="293"/>
    </location>
</feature>
<evidence type="ECO:0000256" key="4">
    <source>
        <dbReference type="ARBA" id="ARBA00022448"/>
    </source>
</evidence>
<keyword evidence="6 16" id="KW-0812">Transmembrane</keyword>
<feature type="domain" description="NADH dehydrogenase subunit 5 C-terminal" evidence="19">
    <location>
        <begin position="421"/>
        <end position="600"/>
    </location>
</feature>
<dbReference type="STRING" id="38654.Q8HG39"/>
<geneLocation type="mitochondrion" evidence="20 22"/>
<evidence type="ECO:0000256" key="5">
    <source>
        <dbReference type="ARBA" id="ARBA00022660"/>
    </source>
</evidence>
<dbReference type="InterPro" id="IPR018393">
    <property type="entry name" value="NADHpl_OxRdtase_5_subgr"/>
</dbReference>
<sequence length="603" mass="66472">MQQSTLFVTLFTLPPFILVLSCSLPAPKTLHPADFKSMMTKLAFLQSLPPLLLLVYNNTTALSFQWHWLNVGTCSVHLGLKVDTFSVFFIPTALFVTWSIMEFTKAYMYSDPKITSFFNHLLIFILMMILLISANNLLMLFVGWEGVGILSFKLINWWSFRADSNKAALQAIIYNRLADIGMLASISWMALNSLTLDAQDVPMSPDHSLILAMALVLAAAGKSAQFGFHPWLPAAMEGPTPVSALLHSSTMVVAGIFLLIRTSHIIYSSQTATTACLLLGAATSLLTAACALTQNDMKKIIAFSTSSQLGLMMSTIGLKQPELAFLHISTHAFFKAMLFLCAGSIIHSLNNEQDIRKMGGLKKAMPITTSCLTIGALALTGMPFLSGFFSKDAIIESLNTSYTSAWALTLVLLATSFTAVYSFRMIYFTLLNTNRLTPMNPINENPETVNPIMRLAVGSIVAGLLISTHMLPSNTPQLTMPGPIKLAALTITMAGLLVAMALTYATNKFPPSTNDTQLPFLTKLAYFNLLFHHLFSTTALYMSQKLSTHLTDQTWYETIGPKTLAYLQTLLAKTITPYHKGKMKQYFKTFLLTIAVIIFFLLF</sequence>
<evidence type="ECO:0000256" key="12">
    <source>
        <dbReference type="ARBA" id="ARBA00023075"/>
    </source>
</evidence>
<keyword evidence="8" id="KW-1278">Translocase</keyword>
<comment type="subcellular location">
    <subcellularLocation>
        <location evidence="1">Mitochondrion inner membrane</location>
        <topology evidence="1">Multi-pass membrane protein</topology>
    </subcellularLocation>
</comment>
<dbReference type="PANTHER" id="PTHR42829">
    <property type="entry name" value="NADH-UBIQUINONE OXIDOREDUCTASE CHAIN 5"/>
    <property type="match status" value="1"/>
</dbReference>
<evidence type="ECO:0000259" key="19">
    <source>
        <dbReference type="Pfam" id="PF06455"/>
    </source>
</evidence>
<feature type="transmembrane region" description="Helical" evidence="16">
    <location>
        <begin position="244"/>
        <end position="266"/>
    </location>
</feature>
<reference evidence="20 21" key="1">
    <citation type="submission" date="2002-05" db="EMBL/GenBank/DDBJ databases">
        <title>The complete mitochondrial genome sequence of Chinese alligator.</title>
        <authorList>
            <person name="Wu X."/>
            <person name="Wang Y."/>
            <person name="Zhou K."/>
            <person name="Zhu W."/>
            <person name="Nie J."/>
            <person name="Wang C."/>
            <person name="Xie W."/>
        </authorList>
    </citation>
    <scope>NUCLEOTIDE SEQUENCE</scope>
</reference>
<dbReference type="InterPro" id="IPR010934">
    <property type="entry name" value="NADH_DH_su5_C"/>
</dbReference>
<name>Q8HG39_ALLSI</name>
<feature type="transmembrane region" description="Helical" evidence="16">
    <location>
        <begin position="210"/>
        <end position="232"/>
    </location>
</feature>
<dbReference type="GO" id="GO:0042773">
    <property type="term" value="P:ATP synthesis coupled electron transport"/>
    <property type="evidence" value="ECO:0007669"/>
    <property type="project" value="InterPro"/>
</dbReference>
<keyword evidence="21" id="KW-1185">Reference proteome</keyword>
<feature type="transmembrane region" description="Helical" evidence="16">
    <location>
        <begin position="324"/>
        <end position="346"/>
    </location>
</feature>
<keyword evidence="7" id="KW-0999">Mitochondrion inner membrane</keyword>
<feature type="transmembrane region" description="Helical" evidence="16">
    <location>
        <begin position="172"/>
        <end position="190"/>
    </location>
</feature>
<dbReference type="EC" id="7.1.1.2" evidence="2 16"/>
<comment type="function">
    <text evidence="16">Core subunit of the mitochondrial membrane respiratory chain NADH dehydrogenase (Complex I) which catalyzes electron transfer from NADH through the respiratory chain, using ubiquinone as an electron acceptor. Essential for the catalytic activity and assembly of complex I.</text>
</comment>
<dbReference type="PANTHER" id="PTHR42829:SF2">
    <property type="entry name" value="NADH-UBIQUINONE OXIDOREDUCTASE CHAIN 5"/>
    <property type="match status" value="1"/>
</dbReference>
<evidence type="ECO:0000256" key="6">
    <source>
        <dbReference type="ARBA" id="ARBA00022692"/>
    </source>
</evidence>
<reference evidence="21" key="3">
    <citation type="submission" date="2024-06" db="UniProtKB">
        <authorList>
            <consortium name="RefSeq"/>
        </authorList>
    </citation>
    <scope>NUCLEOTIDE SEQUENCE [LARGE SCALE GENOMIC DNA]</scope>
</reference>
<keyword evidence="10 16" id="KW-1133">Transmembrane helix</keyword>
<dbReference type="NCBIfam" id="TIGR01974">
    <property type="entry name" value="NDH_I_L"/>
    <property type="match status" value="1"/>
</dbReference>
<evidence type="ECO:0000256" key="2">
    <source>
        <dbReference type="ARBA" id="ARBA00012944"/>
    </source>
</evidence>
<evidence type="ECO:0000256" key="11">
    <source>
        <dbReference type="ARBA" id="ARBA00023027"/>
    </source>
</evidence>
<evidence type="ECO:0000256" key="15">
    <source>
        <dbReference type="ARBA" id="ARBA00049551"/>
    </source>
</evidence>
<evidence type="ECO:0000256" key="7">
    <source>
        <dbReference type="ARBA" id="ARBA00022792"/>
    </source>
</evidence>
<keyword evidence="13 16" id="KW-0496">Mitochondrion</keyword>
<evidence type="ECO:0000256" key="13">
    <source>
        <dbReference type="ARBA" id="ARBA00023128"/>
    </source>
</evidence>
<dbReference type="KEGG" id="asn:806134"/>
<feature type="transmembrane region" description="Helical" evidence="16">
    <location>
        <begin position="484"/>
        <end position="504"/>
    </location>
</feature>
<proteinExistence type="inferred from homology"/>
<evidence type="ECO:0000256" key="1">
    <source>
        <dbReference type="ARBA" id="ARBA00004448"/>
    </source>
</evidence>
<feature type="transmembrane region" description="Helical" evidence="16">
    <location>
        <begin position="140"/>
        <end position="160"/>
    </location>
</feature>
<keyword evidence="11 16" id="KW-0520">NAD</keyword>
<keyword evidence="9" id="KW-0249">Electron transport</keyword>
<gene>
    <name evidence="22" type="primary">ND5</name>
</gene>
<reference evidence="21 22" key="2">
    <citation type="submission" date="2002-12" db="EMBL/GenBank/DDBJ databases">
        <authorList>
            <consortium name="NCBI Genome Project"/>
        </authorList>
    </citation>
    <scope>NUCLEOTIDE SEQUENCE [LARGE SCALE GENOMIC DNA]</scope>
</reference>
<comment type="similarity">
    <text evidence="16">Belongs to the complex I subunit 5 family.</text>
</comment>
<dbReference type="RefSeq" id="NP_758790.1">
    <property type="nucleotide sequence ID" value="NC_004448.1"/>
</dbReference>
<dbReference type="GO" id="GO:0005743">
    <property type="term" value="C:mitochondrial inner membrane"/>
    <property type="evidence" value="ECO:0007669"/>
    <property type="project" value="UniProtKB-SubCell"/>
</dbReference>
<keyword evidence="5" id="KW-0679">Respiratory chain</keyword>
<dbReference type="Pfam" id="PF00361">
    <property type="entry name" value="Proton_antipo_M"/>
    <property type="match status" value="1"/>
</dbReference>
<dbReference type="InterPro" id="IPR003945">
    <property type="entry name" value="NU5C-like"/>
</dbReference>
<feature type="transmembrane region" description="Helical" evidence="16">
    <location>
        <begin position="586"/>
        <end position="602"/>
    </location>
</feature>
<evidence type="ECO:0000256" key="10">
    <source>
        <dbReference type="ARBA" id="ARBA00022989"/>
    </source>
</evidence>
<evidence type="ECO:0000256" key="9">
    <source>
        <dbReference type="ARBA" id="ARBA00022982"/>
    </source>
</evidence>
<dbReference type="AlphaFoldDB" id="Q8HG39"/>
<dbReference type="GO" id="GO:0015990">
    <property type="term" value="P:electron transport coupled proton transport"/>
    <property type="evidence" value="ECO:0007669"/>
    <property type="project" value="TreeGrafter"/>
</dbReference>
<evidence type="ECO:0000256" key="14">
    <source>
        <dbReference type="ARBA" id="ARBA00023136"/>
    </source>
</evidence>
<feature type="transmembrane region" description="Helical" evidence="16">
    <location>
        <begin position="367"/>
        <end position="385"/>
    </location>
</feature>
<protein>
    <recommendedName>
        <fullName evidence="3 16">NADH-ubiquinone oxidoreductase chain 5</fullName>
        <ecNumber evidence="2 16">7.1.1.2</ecNumber>
    </recommendedName>
</protein>
<dbReference type="Pfam" id="PF06455">
    <property type="entry name" value="NADH5_C"/>
    <property type="match status" value="1"/>
</dbReference>
<dbReference type="InterPro" id="IPR001516">
    <property type="entry name" value="Proton_antipo_N"/>
</dbReference>
<dbReference type="EMBL" id="AF511507">
    <property type="protein sequence ID" value="AAN84927.1"/>
    <property type="molecule type" value="Genomic_DNA"/>
</dbReference>
<dbReference type="PRINTS" id="PR01434">
    <property type="entry name" value="NADHDHGNASE5"/>
</dbReference>
<accession>Q8HG39</accession>
<feature type="transmembrane region" description="Helical" evidence="16">
    <location>
        <begin position="300"/>
        <end position="318"/>
    </location>
</feature>
<evidence type="ECO:0000313" key="20">
    <source>
        <dbReference type="EMBL" id="AAN84927.1"/>
    </source>
</evidence>
<feature type="transmembrane region" description="Helical" evidence="16">
    <location>
        <begin position="452"/>
        <end position="472"/>
    </location>
</feature>
<dbReference type="GO" id="GO:0003954">
    <property type="term" value="F:NADH dehydrogenase activity"/>
    <property type="evidence" value="ECO:0007669"/>
    <property type="project" value="TreeGrafter"/>
</dbReference>
<feature type="transmembrane region" description="Helical" evidence="16">
    <location>
        <begin position="6"/>
        <end position="26"/>
    </location>
</feature>
<comment type="catalytic activity">
    <reaction evidence="15 16">
        <text>a ubiquinone + NADH + 5 H(+)(in) = a ubiquinol + NAD(+) + 4 H(+)(out)</text>
        <dbReference type="Rhea" id="RHEA:29091"/>
        <dbReference type="Rhea" id="RHEA-COMP:9565"/>
        <dbReference type="Rhea" id="RHEA-COMP:9566"/>
        <dbReference type="ChEBI" id="CHEBI:15378"/>
        <dbReference type="ChEBI" id="CHEBI:16389"/>
        <dbReference type="ChEBI" id="CHEBI:17976"/>
        <dbReference type="ChEBI" id="CHEBI:57540"/>
        <dbReference type="ChEBI" id="CHEBI:57945"/>
        <dbReference type="EC" id="7.1.1.2"/>
    </reaction>
</comment>
<dbReference type="Proteomes" id="UP000189705">
    <property type="component" value="Mitochondrion MT"/>
</dbReference>
<keyword evidence="4 16" id="KW-0813">Transport</keyword>
<evidence type="ECO:0000256" key="16">
    <source>
        <dbReference type="RuleBase" id="RU003404"/>
    </source>
</evidence>
<evidence type="ECO:0000313" key="22">
    <source>
        <dbReference type="RefSeq" id="NP_758790.1"/>
    </source>
</evidence>
<reference evidence="22" key="4">
    <citation type="submission" date="2025-04" db="UniProtKB">
        <authorList>
            <consortium name="RefSeq"/>
        </authorList>
    </citation>
    <scope>IDENTIFICATION</scope>
</reference>
<keyword evidence="14 16" id="KW-0472">Membrane</keyword>
<feature type="domain" description="NADH:quinone oxidoreductase/Mrp antiporter transmembrane" evidence="17">
    <location>
        <begin position="134"/>
        <end position="417"/>
    </location>
</feature>
<organism evidence="20">
    <name type="scientific">Alligator sinensis</name>
    <name type="common">Chinese alligator</name>
    <dbReference type="NCBI Taxonomy" id="38654"/>
    <lineage>
        <taxon>Eukaryota</taxon>
        <taxon>Metazoa</taxon>
        <taxon>Chordata</taxon>
        <taxon>Craniata</taxon>
        <taxon>Vertebrata</taxon>
        <taxon>Euteleostomi</taxon>
        <taxon>Archelosauria</taxon>
        <taxon>Archosauria</taxon>
        <taxon>Crocodylia</taxon>
        <taxon>Alligatoridae</taxon>
        <taxon>Alligatorinae</taxon>
        <taxon>Alligator</taxon>
    </lineage>
</organism>
<evidence type="ECO:0000259" key="18">
    <source>
        <dbReference type="Pfam" id="PF00662"/>
    </source>
</evidence>
<evidence type="ECO:0000313" key="21">
    <source>
        <dbReference type="Proteomes" id="UP000189705"/>
    </source>
</evidence>
<evidence type="ECO:0000256" key="3">
    <source>
        <dbReference type="ARBA" id="ARBA00021096"/>
    </source>
</evidence>
<feature type="domain" description="NADH-Ubiquinone oxidoreductase (complex I) chain 5 N-terminal" evidence="18">
    <location>
        <begin position="68"/>
        <end position="118"/>
    </location>
</feature>
<dbReference type="GO" id="GO:0008137">
    <property type="term" value="F:NADH dehydrogenase (ubiquinone) activity"/>
    <property type="evidence" value="ECO:0007669"/>
    <property type="project" value="UniProtKB-EC"/>
</dbReference>
<evidence type="ECO:0000256" key="8">
    <source>
        <dbReference type="ARBA" id="ARBA00022967"/>
    </source>
</evidence>
<keyword evidence="12 16" id="KW-0830">Ubiquinone</keyword>
<feature type="transmembrane region" description="Helical" evidence="16">
    <location>
        <begin position="85"/>
        <end position="104"/>
    </location>
</feature>
<feature type="transmembrane region" description="Helical" evidence="16">
    <location>
        <begin position="405"/>
        <end position="431"/>
    </location>
</feature>